<dbReference type="AlphaFoldDB" id="A0A7D9LYV9"/>
<reference evidence="1" key="1">
    <citation type="submission" date="2020-04" db="EMBL/GenBank/DDBJ databases">
        <authorList>
            <person name="Alioto T."/>
            <person name="Alioto T."/>
            <person name="Gomez Garrido J."/>
        </authorList>
    </citation>
    <scope>NUCLEOTIDE SEQUENCE</scope>
    <source>
        <strain evidence="1">A484AB</strain>
    </source>
</reference>
<dbReference type="EMBL" id="CACRXK020028040">
    <property type="protein sequence ID" value="CAB4041260.1"/>
    <property type="molecule type" value="Genomic_DNA"/>
</dbReference>
<keyword evidence="2" id="KW-1185">Reference proteome</keyword>
<sequence>MKVLAVFVSFCVFALLKQADAAVGGGATVEDLAGRVYKDISVHKHGSDDINKIAYLYIHYEDELEKPDYKNKVVKTLFDSKRKMPRKLKQSDTPYYPGPPDLQDLDPGDCHNSNLMIGTIPGVDGLPKLKKILDPLSRIDGPAKCPKLVIFGRSKYADKKIDLDGWPMGDDGLFNWKKIVGKYCGHTEFFYYVHQKPKAETVLALFANNHVNIDFQSNHP</sequence>
<comment type="caution">
    <text evidence="1">The sequence shown here is derived from an EMBL/GenBank/DDBJ whole genome shotgun (WGS) entry which is preliminary data.</text>
</comment>
<protein>
    <submittedName>
        <fullName evidence="1">Uncharacterized protein</fullName>
    </submittedName>
</protein>
<gene>
    <name evidence="1" type="ORF">PACLA_8A017263</name>
</gene>
<name>A0A7D9LYV9_PARCT</name>
<dbReference type="Proteomes" id="UP001152795">
    <property type="component" value="Unassembled WGS sequence"/>
</dbReference>
<proteinExistence type="predicted"/>
<evidence type="ECO:0000313" key="2">
    <source>
        <dbReference type="Proteomes" id="UP001152795"/>
    </source>
</evidence>
<accession>A0A7D9LYV9</accession>
<evidence type="ECO:0000313" key="1">
    <source>
        <dbReference type="EMBL" id="CAB4041260.1"/>
    </source>
</evidence>
<organism evidence="1 2">
    <name type="scientific">Paramuricea clavata</name>
    <name type="common">Red gorgonian</name>
    <name type="synonym">Violescent sea-whip</name>
    <dbReference type="NCBI Taxonomy" id="317549"/>
    <lineage>
        <taxon>Eukaryota</taxon>
        <taxon>Metazoa</taxon>
        <taxon>Cnidaria</taxon>
        <taxon>Anthozoa</taxon>
        <taxon>Octocorallia</taxon>
        <taxon>Malacalcyonacea</taxon>
        <taxon>Plexauridae</taxon>
        <taxon>Paramuricea</taxon>
    </lineage>
</organism>